<keyword evidence="3" id="KW-1185">Reference proteome</keyword>
<organism evidence="2 3">
    <name type="scientific">Colletotrichum salicis</name>
    <dbReference type="NCBI Taxonomy" id="1209931"/>
    <lineage>
        <taxon>Eukaryota</taxon>
        <taxon>Fungi</taxon>
        <taxon>Dikarya</taxon>
        <taxon>Ascomycota</taxon>
        <taxon>Pezizomycotina</taxon>
        <taxon>Sordariomycetes</taxon>
        <taxon>Hypocreomycetidae</taxon>
        <taxon>Glomerellales</taxon>
        <taxon>Glomerellaceae</taxon>
        <taxon>Colletotrichum</taxon>
        <taxon>Colletotrichum acutatum species complex</taxon>
    </lineage>
</organism>
<evidence type="ECO:0000313" key="3">
    <source>
        <dbReference type="Proteomes" id="UP000070121"/>
    </source>
</evidence>
<reference evidence="2 3" key="1">
    <citation type="submission" date="2014-02" db="EMBL/GenBank/DDBJ databases">
        <title>The genome sequence of Colletotrichum salicis CBS 607.94.</title>
        <authorList>
            <person name="Baroncelli R."/>
            <person name="Thon M.R."/>
        </authorList>
    </citation>
    <scope>NUCLEOTIDE SEQUENCE [LARGE SCALE GENOMIC DNA]</scope>
    <source>
        <strain evidence="2 3">CBS 607.94</strain>
    </source>
</reference>
<name>A0A135UNL3_9PEZI</name>
<gene>
    <name evidence="2" type="ORF">CSAL01_00990</name>
</gene>
<dbReference type="OrthoDB" id="4794520at2759"/>
<dbReference type="PANTHER" id="PTHR24148:SF64">
    <property type="entry name" value="HETEROKARYON INCOMPATIBILITY DOMAIN-CONTAINING PROTEIN"/>
    <property type="match status" value="1"/>
</dbReference>
<dbReference type="Proteomes" id="UP000070121">
    <property type="component" value="Unassembled WGS sequence"/>
</dbReference>
<accession>A0A135UNL3</accession>
<comment type="caution">
    <text evidence="2">The sequence shown here is derived from an EMBL/GenBank/DDBJ whole genome shotgun (WGS) entry which is preliminary data.</text>
</comment>
<sequence>MSLLSLSTILRLDHVAVEMMPPAPRHVVVGGELRRRHRPRRVLRSRSYSPLARVRYQSKLKASASQPRNFRPDSLAWKYSCTSRDSYLLRNSRHGAIHIYTQLPQTKLDNHFIRVLDLLPSPSQTDVLEAHLRTVRLEDKPEYECLSYCWGNTTEKHELRVLPNEGHSAEARNLSIGKSLHHALLALRHPTEQKIVWADAVCINQADDIERSNQVAYMGLVYWNAVRLAIWLGDDSKGHAKMVFDAIKPISDGTWNKKARKTLTHADVDNFDIASWNAIADLYANPWFRRVWVQQELGLSRKPFVCWGTAGSIRLLDVFGFDIWLDHKNDAGDRIKDLFIKDATAIKNTRNL</sequence>
<dbReference type="Pfam" id="PF06985">
    <property type="entry name" value="HET"/>
    <property type="match status" value="1"/>
</dbReference>
<dbReference type="InterPro" id="IPR052895">
    <property type="entry name" value="HetReg/Transcr_Mod"/>
</dbReference>
<dbReference type="AlphaFoldDB" id="A0A135UNL3"/>
<proteinExistence type="predicted"/>
<protein>
    <recommendedName>
        <fullName evidence="1">Heterokaryon incompatibility domain-containing protein</fullName>
    </recommendedName>
</protein>
<evidence type="ECO:0000313" key="2">
    <source>
        <dbReference type="EMBL" id="KXH61984.1"/>
    </source>
</evidence>
<evidence type="ECO:0000259" key="1">
    <source>
        <dbReference type="Pfam" id="PF06985"/>
    </source>
</evidence>
<dbReference type="EMBL" id="JFFI01001221">
    <property type="protein sequence ID" value="KXH61984.1"/>
    <property type="molecule type" value="Genomic_DNA"/>
</dbReference>
<dbReference type="PANTHER" id="PTHR24148">
    <property type="entry name" value="ANKYRIN REPEAT DOMAIN-CONTAINING PROTEIN 39 HOMOLOG-RELATED"/>
    <property type="match status" value="1"/>
</dbReference>
<dbReference type="InterPro" id="IPR010730">
    <property type="entry name" value="HET"/>
</dbReference>
<feature type="domain" description="Heterokaryon incompatibility" evidence="1">
    <location>
        <begin position="143"/>
        <end position="296"/>
    </location>
</feature>
<dbReference type="STRING" id="1209931.A0A135UNL3"/>